<accession>A0A388SDL7</accession>
<keyword evidence="4" id="KW-1185">Reference proteome</keyword>
<reference evidence="3 4" key="1">
    <citation type="journal article" date="2018" name="Int. J. Syst. Evol. Microbiol.">
        <title>Mesosutterella multiformis gen. nov., sp. nov., a member of the family Sutterellaceae and Sutterella megalosphaeroides sp. nov., isolated from human faeces.</title>
        <authorList>
            <person name="Sakamoto M."/>
            <person name="Ikeyama N."/>
            <person name="Kunihiro T."/>
            <person name="Iino T."/>
            <person name="Yuki M."/>
            <person name="Ohkuma M."/>
        </authorList>
    </citation>
    <scope>NUCLEOTIDE SEQUENCE [LARGE SCALE GENOMIC DNA]</scope>
    <source>
        <strain evidence="3 4">4NBBH2</strain>
    </source>
</reference>
<proteinExistence type="predicted"/>
<comment type="caution">
    <text evidence="3">The sequence shown here is derived from an EMBL/GenBank/DDBJ whole genome shotgun (WGS) entry which is preliminary data.</text>
</comment>
<evidence type="ECO:0000313" key="4">
    <source>
        <dbReference type="Proteomes" id="UP000266091"/>
    </source>
</evidence>
<feature type="region of interest" description="Disordered" evidence="1">
    <location>
        <begin position="136"/>
        <end position="167"/>
    </location>
</feature>
<evidence type="ECO:0000256" key="1">
    <source>
        <dbReference type="SAM" id="MobiDB-lite"/>
    </source>
</evidence>
<evidence type="ECO:0000256" key="2">
    <source>
        <dbReference type="SAM" id="SignalP"/>
    </source>
</evidence>
<keyword evidence="2" id="KW-0732">Signal</keyword>
<feature type="compositionally biased region" description="Basic and acidic residues" evidence="1">
    <location>
        <begin position="158"/>
        <end position="167"/>
    </location>
</feature>
<protein>
    <recommendedName>
        <fullName evidence="5">Lipoprotein</fullName>
    </recommendedName>
</protein>
<dbReference type="RefSeq" id="WP_116270481.1">
    <property type="nucleotide sequence ID" value="NZ_BGZJ01000001.1"/>
</dbReference>
<sequence length="167" mass="17255">MTFQAAGILLFTLLAAGCSAQSPSCGDPETLAKLKEAVVKAVGGGAGATPDQAVVSKTTDGGEKNVCRAEIRWKLSPEAAEIVKTVPAVAWDQDPEFMVGKGSEKIYAAFAEESAVKNKGEAPAWVLAPSGDPAALKGWQAGARPGVRRGTPQSSESAEGRHYPFLG</sequence>
<evidence type="ECO:0000313" key="3">
    <source>
        <dbReference type="EMBL" id="GBO94245.1"/>
    </source>
</evidence>
<organism evidence="3 4">
    <name type="scientific">Mesosutterella multiformis</name>
    <dbReference type="NCBI Taxonomy" id="2259133"/>
    <lineage>
        <taxon>Bacteria</taxon>
        <taxon>Pseudomonadati</taxon>
        <taxon>Pseudomonadota</taxon>
        <taxon>Betaproteobacteria</taxon>
        <taxon>Burkholderiales</taxon>
        <taxon>Sutterellaceae</taxon>
        <taxon>Mesosutterella</taxon>
    </lineage>
</organism>
<dbReference type="AlphaFoldDB" id="A0A388SDL7"/>
<name>A0A388SDL7_9BURK</name>
<dbReference type="EMBL" id="BGZJ01000001">
    <property type="protein sequence ID" value="GBO94245.1"/>
    <property type="molecule type" value="Genomic_DNA"/>
</dbReference>
<dbReference type="Proteomes" id="UP000266091">
    <property type="component" value="Unassembled WGS sequence"/>
</dbReference>
<gene>
    <name evidence="3" type="ORF">MESMUL_15990</name>
</gene>
<feature type="chain" id="PRO_5017291293" description="Lipoprotein" evidence="2">
    <location>
        <begin position="21"/>
        <end position="167"/>
    </location>
</feature>
<feature type="signal peptide" evidence="2">
    <location>
        <begin position="1"/>
        <end position="20"/>
    </location>
</feature>
<evidence type="ECO:0008006" key="5">
    <source>
        <dbReference type="Google" id="ProtNLM"/>
    </source>
</evidence>